<dbReference type="PANTHER" id="PTHR33908">
    <property type="entry name" value="MANNOSYLTRANSFERASE YKCB-RELATED"/>
    <property type="match status" value="1"/>
</dbReference>
<comment type="caution">
    <text evidence="10">The sequence shown here is derived from an EMBL/GenBank/DDBJ whole genome shotgun (WGS) entry which is preliminary data.</text>
</comment>
<dbReference type="AlphaFoldDB" id="A0A8J6TH65"/>
<dbReference type="GO" id="GO:0016763">
    <property type="term" value="F:pentosyltransferase activity"/>
    <property type="evidence" value="ECO:0007669"/>
    <property type="project" value="TreeGrafter"/>
</dbReference>
<evidence type="ECO:0000256" key="8">
    <source>
        <dbReference type="SAM" id="Phobius"/>
    </source>
</evidence>
<evidence type="ECO:0000256" key="5">
    <source>
        <dbReference type="ARBA" id="ARBA00022692"/>
    </source>
</evidence>
<dbReference type="EMBL" id="JACNJN010000056">
    <property type="protein sequence ID" value="MBC8334245.1"/>
    <property type="molecule type" value="Genomic_DNA"/>
</dbReference>
<dbReference type="Proteomes" id="UP000614469">
    <property type="component" value="Unassembled WGS sequence"/>
</dbReference>
<feature type="domain" description="Glycosyltransferase RgtA/B/C/D-like" evidence="9">
    <location>
        <begin position="3"/>
        <end position="127"/>
    </location>
</feature>
<keyword evidence="2" id="KW-1003">Cell membrane</keyword>
<dbReference type="PANTHER" id="PTHR33908:SF11">
    <property type="entry name" value="MEMBRANE PROTEIN"/>
    <property type="match status" value="1"/>
</dbReference>
<dbReference type="GO" id="GO:0005886">
    <property type="term" value="C:plasma membrane"/>
    <property type="evidence" value="ECO:0007669"/>
    <property type="project" value="UniProtKB-SubCell"/>
</dbReference>
<dbReference type="InterPro" id="IPR050297">
    <property type="entry name" value="LipidA_mod_glycosyltrf_83"/>
</dbReference>
<feature type="transmembrane region" description="Helical" evidence="8">
    <location>
        <begin position="233"/>
        <end position="252"/>
    </location>
</feature>
<feature type="transmembrane region" description="Helical" evidence="8">
    <location>
        <begin position="120"/>
        <end position="137"/>
    </location>
</feature>
<gene>
    <name evidence="10" type="ORF">H8E29_03180</name>
</gene>
<keyword evidence="7 8" id="KW-0472">Membrane</keyword>
<feature type="transmembrane region" description="Helical" evidence="8">
    <location>
        <begin position="258"/>
        <end position="278"/>
    </location>
</feature>
<protein>
    <submittedName>
        <fullName evidence="10">Glycosyltransferase family 39 protein</fullName>
    </submittedName>
</protein>
<evidence type="ECO:0000313" key="10">
    <source>
        <dbReference type="EMBL" id="MBC8334245.1"/>
    </source>
</evidence>
<sequence length="419" mass="48482">MSLILNLTFRIFGGELWVLRMPTYLAGLLMIPASYVLGKNLYSSSTGMLSAVAVAVFPELIQFSSVFRGYIIVALLTLLGLILGDKLRREKNRFGWAVLIILFTLGLYTIPTMLFPFTILYYWLLFSVFVNDFGSSYESKQDFLSYWFSSGILTGLATFVLYSPILLFSRNDLFNHHWLIPVPWDVLPNRMWGKFLNTWAEWTAPIPELLVWLGIVGIIISFIFHRKFAKHKIPLHIVFVVGISTMILIQRPNAWPRVWSFTIAPILVWVAAGIIFPLSNFKIRAWFLDWIVIGIAFIILLWGAAQHIPNLSTYPVEKSKAEMTASYLQTELHENDMILMDGSYAPFLEYQMLIQGDFSKNFIRDYNFERVLLIVVTKNGESLDTVWKKFGEKYKLDFSTLKILRYFGNYEVYEVFPLQ</sequence>
<feature type="transmembrane region" description="Helical" evidence="8">
    <location>
        <begin position="67"/>
        <end position="84"/>
    </location>
</feature>
<name>A0A8J6TH65_9CHLR</name>
<evidence type="ECO:0000256" key="3">
    <source>
        <dbReference type="ARBA" id="ARBA00022676"/>
    </source>
</evidence>
<feature type="transmembrane region" description="Helical" evidence="8">
    <location>
        <begin position="144"/>
        <end position="168"/>
    </location>
</feature>
<keyword evidence="3" id="KW-0328">Glycosyltransferase</keyword>
<dbReference type="InterPro" id="IPR038731">
    <property type="entry name" value="RgtA/B/C-like"/>
</dbReference>
<evidence type="ECO:0000259" key="9">
    <source>
        <dbReference type="Pfam" id="PF13231"/>
    </source>
</evidence>
<comment type="subcellular location">
    <subcellularLocation>
        <location evidence="1">Cell membrane</location>
        <topology evidence="1">Multi-pass membrane protein</topology>
    </subcellularLocation>
</comment>
<organism evidence="10 11">
    <name type="scientific">Candidatus Desulfolinea nitratireducens</name>
    <dbReference type="NCBI Taxonomy" id="2841698"/>
    <lineage>
        <taxon>Bacteria</taxon>
        <taxon>Bacillati</taxon>
        <taxon>Chloroflexota</taxon>
        <taxon>Anaerolineae</taxon>
        <taxon>Anaerolineales</taxon>
        <taxon>Anaerolineales incertae sedis</taxon>
        <taxon>Candidatus Desulfolinea</taxon>
    </lineage>
</organism>
<proteinExistence type="predicted"/>
<feature type="transmembrane region" description="Helical" evidence="8">
    <location>
        <begin position="96"/>
        <end position="114"/>
    </location>
</feature>
<feature type="transmembrane region" description="Helical" evidence="8">
    <location>
        <begin position="17"/>
        <end position="37"/>
    </location>
</feature>
<evidence type="ECO:0000256" key="2">
    <source>
        <dbReference type="ARBA" id="ARBA00022475"/>
    </source>
</evidence>
<reference evidence="10 11" key="1">
    <citation type="submission" date="2020-08" db="EMBL/GenBank/DDBJ databases">
        <title>Bridging the membrane lipid divide: bacteria of the FCB group superphylum have the potential to synthesize archaeal ether lipids.</title>
        <authorList>
            <person name="Villanueva L."/>
            <person name="Von Meijenfeldt F.A.B."/>
            <person name="Westbye A.B."/>
            <person name="Yadav S."/>
            <person name="Hopmans E.C."/>
            <person name="Dutilh B.E."/>
            <person name="Sinninghe Damste J.S."/>
        </authorList>
    </citation>
    <scope>NUCLEOTIDE SEQUENCE [LARGE SCALE GENOMIC DNA]</scope>
    <source>
        <strain evidence="10">NIOZ-UU36</strain>
    </source>
</reference>
<evidence type="ECO:0000313" key="11">
    <source>
        <dbReference type="Proteomes" id="UP000614469"/>
    </source>
</evidence>
<keyword evidence="6 8" id="KW-1133">Transmembrane helix</keyword>
<keyword evidence="4" id="KW-0808">Transferase</keyword>
<evidence type="ECO:0000256" key="6">
    <source>
        <dbReference type="ARBA" id="ARBA00022989"/>
    </source>
</evidence>
<evidence type="ECO:0000256" key="7">
    <source>
        <dbReference type="ARBA" id="ARBA00023136"/>
    </source>
</evidence>
<evidence type="ECO:0000256" key="1">
    <source>
        <dbReference type="ARBA" id="ARBA00004651"/>
    </source>
</evidence>
<accession>A0A8J6TH65</accession>
<keyword evidence="5 8" id="KW-0812">Transmembrane</keyword>
<dbReference type="Pfam" id="PF13231">
    <property type="entry name" value="PMT_2"/>
    <property type="match status" value="1"/>
</dbReference>
<feature type="transmembrane region" description="Helical" evidence="8">
    <location>
        <begin position="285"/>
        <end position="305"/>
    </location>
</feature>
<feature type="transmembrane region" description="Helical" evidence="8">
    <location>
        <begin position="209"/>
        <end position="226"/>
    </location>
</feature>
<evidence type="ECO:0000256" key="4">
    <source>
        <dbReference type="ARBA" id="ARBA00022679"/>
    </source>
</evidence>
<dbReference type="GO" id="GO:0009103">
    <property type="term" value="P:lipopolysaccharide biosynthetic process"/>
    <property type="evidence" value="ECO:0007669"/>
    <property type="project" value="UniProtKB-ARBA"/>
</dbReference>